<evidence type="ECO:0000256" key="7">
    <source>
        <dbReference type="ARBA" id="ARBA00022737"/>
    </source>
</evidence>
<keyword evidence="4" id="KW-0765">Sulfation</keyword>
<evidence type="ECO:0000256" key="6">
    <source>
        <dbReference type="ARBA" id="ARBA00022729"/>
    </source>
</evidence>
<feature type="domain" description="Sushi" evidence="16">
    <location>
        <begin position="1048"/>
        <end position="1106"/>
    </location>
</feature>
<dbReference type="InterPro" id="IPR035976">
    <property type="entry name" value="Sushi/SCR/CCP_sf"/>
</dbReference>
<keyword evidence="6 15" id="KW-0732">Signal</keyword>
<evidence type="ECO:0000256" key="9">
    <source>
        <dbReference type="ARBA" id="ARBA00023157"/>
    </source>
</evidence>
<evidence type="ECO:0000256" key="14">
    <source>
        <dbReference type="PROSITE-ProRule" id="PRU00302"/>
    </source>
</evidence>
<keyword evidence="8" id="KW-0391">Immunity</keyword>
<dbReference type="Pfam" id="PF00084">
    <property type="entry name" value="Sushi"/>
    <property type="match status" value="18"/>
</dbReference>
<feature type="domain" description="Sushi" evidence="16">
    <location>
        <begin position="19"/>
        <end position="82"/>
    </location>
</feature>
<dbReference type="InterPro" id="IPR051503">
    <property type="entry name" value="ComplSys_Reg/VirEntry_Med"/>
</dbReference>
<feature type="domain" description="Sushi" evidence="16">
    <location>
        <begin position="208"/>
        <end position="264"/>
    </location>
</feature>
<evidence type="ECO:0000256" key="8">
    <source>
        <dbReference type="ARBA" id="ARBA00022859"/>
    </source>
</evidence>
<evidence type="ECO:0000256" key="1">
    <source>
        <dbReference type="ARBA" id="ARBA00004613"/>
    </source>
</evidence>
<evidence type="ECO:0000256" key="12">
    <source>
        <dbReference type="ARBA" id="ARBA00055185"/>
    </source>
</evidence>
<feature type="domain" description="Sushi" evidence="16">
    <location>
        <begin position="1109"/>
        <end position="1167"/>
    </location>
</feature>
<dbReference type="FunFam" id="2.10.70.10:FF:000060">
    <property type="entry name" value="Complement inhibitory factor H"/>
    <property type="match status" value="1"/>
</dbReference>
<organism evidence="17 18">
    <name type="scientific">Nannospalax galili</name>
    <name type="common">Northern Israeli blind subterranean mole rat</name>
    <name type="synonym">Spalax galili</name>
    <dbReference type="NCBI Taxonomy" id="1026970"/>
    <lineage>
        <taxon>Eukaryota</taxon>
        <taxon>Metazoa</taxon>
        <taxon>Chordata</taxon>
        <taxon>Craniata</taxon>
        <taxon>Vertebrata</taxon>
        <taxon>Euteleostomi</taxon>
        <taxon>Mammalia</taxon>
        <taxon>Eutheria</taxon>
        <taxon>Euarchontoglires</taxon>
        <taxon>Glires</taxon>
        <taxon>Rodentia</taxon>
        <taxon>Myomorpha</taxon>
        <taxon>Muroidea</taxon>
        <taxon>Spalacidae</taxon>
        <taxon>Spalacinae</taxon>
        <taxon>Nannospalax</taxon>
    </lineage>
</organism>
<evidence type="ECO:0000313" key="17">
    <source>
        <dbReference type="Ensembl" id="ENSNGAP00000008113.1"/>
    </source>
</evidence>
<dbReference type="SUPFAM" id="SSF57535">
    <property type="entry name" value="Complement control module/SCR domain"/>
    <property type="match status" value="18"/>
</dbReference>
<reference evidence="17" key="1">
    <citation type="submission" date="2025-08" db="UniProtKB">
        <authorList>
            <consortium name="Ensembl"/>
        </authorList>
    </citation>
    <scope>IDENTIFICATION</scope>
</reference>
<feature type="domain" description="Sushi" evidence="16">
    <location>
        <begin position="862"/>
        <end position="930"/>
    </location>
</feature>
<dbReference type="Proteomes" id="UP000694381">
    <property type="component" value="Unassembled WGS sequence"/>
</dbReference>
<keyword evidence="10" id="KW-0179">Complement alternate pathway</keyword>
<feature type="domain" description="Sushi" evidence="16">
    <location>
        <begin position="83"/>
        <end position="143"/>
    </location>
</feature>
<evidence type="ECO:0000256" key="3">
    <source>
        <dbReference type="ARBA" id="ARBA00022588"/>
    </source>
</evidence>
<keyword evidence="2" id="KW-0964">Secreted</keyword>
<dbReference type="GO" id="GO:0001851">
    <property type="term" value="F:complement component C3b binding"/>
    <property type="evidence" value="ECO:0007669"/>
    <property type="project" value="TreeGrafter"/>
</dbReference>
<dbReference type="Gene3D" id="2.10.70.10">
    <property type="entry name" value="Complement Module, domain 1"/>
    <property type="match status" value="20"/>
</dbReference>
<proteinExistence type="predicted"/>
<feature type="domain" description="Sushi" evidence="16">
    <location>
        <begin position="803"/>
        <end position="860"/>
    </location>
</feature>
<dbReference type="GO" id="GO:0007596">
    <property type="term" value="P:blood coagulation"/>
    <property type="evidence" value="ECO:0007669"/>
    <property type="project" value="UniProtKB-ARBA"/>
</dbReference>
<feature type="domain" description="Sushi" evidence="16">
    <location>
        <begin position="565"/>
        <end position="623"/>
    </location>
</feature>
<dbReference type="GeneTree" id="ENSGT00940000164315"/>
<feature type="domain" description="Sushi" evidence="16">
    <location>
        <begin position="687"/>
        <end position="744"/>
    </location>
</feature>
<feature type="disulfide bond" evidence="14">
    <location>
        <begin position="178"/>
        <end position="205"/>
    </location>
</feature>
<evidence type="ECO:0000313" key="18">
    <source>
        <dbReference type="Proteomes" id="UP000694381"/>
    </source>
</evidence>
<dbReference type="GO" id="GO:0030449">
    <property type="term" value="P:regulation of complement activation"/>
    <property type="evidence" value="ECO:0007669"/>
    <property type="project" value="UniProtKB-ARBA"/>
</dbReference>
<keyword evidence="18" id="KW-1185">Reference proteome</keyword>
<dbReference type="SMART" id="SM00032">
    <property type="entry name" value="CCP"/>
    <property type="match status" value="20"/>
</dbReference>
<dbReference type="PROSITE" id="PS50923">
    <property type="entry name" value="SUSHI"/>
    <property type="match status" value="17"/>
</dbReference>
<feature type="domain" description="Sushi" evidence="16">
    <location>
        <begin position="626"/>
        <end position="684"/>
    </location>
</feature>
<dbReference type="AlphaFoldDB" id="A0A8C6QRZ6"/>
<dbReference type="GO" id="GO:0006957">
    <property type="term" value="P:complement activation, alternative pathway"/>
    <property type="evidence" value="ECO:0007669"/>
    <property type="project" value="UniProtKB-KW"/>
</dbReference>
<dbReference type="FunFam" id="2.10.70.10:FF:000130">
    <property type="entry name" value="Complement factor H"/>
    <property type="match status" value="1"/>
</dbReference>
<sequence length="1232" mass="139515">MKLPTRIIWFILWAVCAAEDCNGPPPRKNAAVLSGSWLEEVYPEGYQAIYKCRPGYRTLGTIIYICRSGEWVAVNPARICRKKPCGHPGDTPFGSFTLAVGTEFEFGAKVVYTCDKGYQLLGEIDYRDCEADGWTNEIPVCEVVKCSPVAEPENGKIISGAVEPNEEYYFGQVVKFECNEGFKTEGQKEIYCLENGHWNNEKPKCVEISCTQPTVKNGYSVSQKQVYKDHERYQYKCDPGFEYSERGDAICTGSGWNPQPSCEEKTCKPPYIPNGIYSPHRIKHRTEDEIRYECKDGFYPTASVSKCTITGWVPPPRCSLKPCDFPQIKHGHLYYEERYRPYFPVPIGKRYSYYCNNGFVAASRSYWDYIYCTAEGWVPKVPCLKQCVFHSLENGHSPYYEKVYVQDQSVNVQCYPGYSLPNGQNTITCTENDWSPPPKCIRIKTCSRSDIEIENGFLSESDFVYALNKTTQYRCKQGYVTPNGESSGSVTCLEDGWSAQPLCIKSCDMPVFENAKTQNTGTWFKLNDKVDYECHVGYENKHKYRKGSITCTYDGWSDTPSCFEKECHIPIIEQYLVVDPRKEKYKIGDLLKFSCRHGLARVGPDSAQCYHFGWSPKFPTCKGQVKPCGQPPELLNGEVKGTQKEEYGHGEVVEYNCNLRFVLKGPNKIQCVDGTWTTLPTCIEEERTCADIPELKHGYAQLSAPPYLHGDSVAFSCKENFTMIGQRSITCISGKWTQLPQCVATDQLEKCKAPKLTTTEGNQSDEFSHNFNMSYRCRGKSAYEHSICINGKWDPEPTCAKKESCPPPPQIPKAQIMNSTLNYLDGEKVSVLCQKNYVTLEREEMVCKEGRWQSLPRCVEKISCSDPPEINHGTIKLSRLSEERRDTVESRIHEHGTKLSYICDDDFRISGENGITCHMGKWSSPPQCVGLPCGPPPSIHHGIVSQELDTYQYGEEVTYNCSEGFGIDGPAFIKCVGRKWSQPPNCIRTDCGDLPTFDNAIPIEQRKDSYRSGEQVTYKCAPSYQLDGSNIVTCVNRKWIGKPVCKDNSCMNPPQVKNATILTKLMAKYASGERVRYECNKPFETFGEVEVMCLNGIWTEPPQCKDSTGKCGPPPPIDNGDITSFPLPVYPPASSVEYQCQALYQLQGSKTITCRNGEWSEPPKCLHACIISKEIMDKHNITLRWKERQKLYSQSGEMVEFICKTSYHRQPKSNPFRTKCTDGHIKYPTCVK</sequence>
<accession>A0A8C6QRZ6</accession>
<dbReference type="GO" id="GO:0008201">
    <property type="term" value="F:heparin binding"/>
    <property type="evidence" value="ECO:0007669"/>
    <property type="project" value="UniProtKB-ARBA"/>
</dbReference>
<reference evidence="17" key="2">
    <citation type="submission" date="2025-09" db="UniProtKB">
        <authorList>
            <consortium name="Ensembl"/>
        </authorList>
    </citation>
    <scope>IDENTIFICATION</scope>
</reference>
<feature type="domain" description="Sushi" evidence="16">
    <location>
        <begin position="931"/>
        <end position="988"/>
    </location>
</feature>
<dbReference type="FunFam" id="2.10.70.10:FF:000026">
    <property type="entry name" value="Complement inhibitory factor H"/>
    <property type="match status" value="6"/>
</dbReference>
<evidence type="ECO:0000256" key="13">
    <source>
        <dbReference type="ARBA" id="ARBA00073358"/>
    </source>
</evidence>
<dbReference type="InterPro" id="IPR000436">
    <property type="entry name" value="Sushi_SCR_CCP_dom"/>
</dbReference>
<keyword evidence="3" id="KW-0399">Innate immunity</keyword>
<keyword evidence="7" id="KW-0677">Repeat</keyword>
<comment type="function">
    <text evidence="12">Glycoprotein that plays an essential role in maintaining a well-balanced immune response by modulating complement activation. Acts as a soluble inhibitor of complement, where its binding to self markers such as glycan structures prevents complement activation and amplification on cell surfaces. Accelerates the decay of the complement alternative pathway (AP) C3 convertase C3bBb, thus preventing local formation of more C3b, the central player of the complement amplification loop. As a cofactor of the serine protease factor I, CFH also regulates proteolytic degradation of already-deposited C3b. In addition, mediates several cellular responses through interaction with specific receptors. For example, interacts with CR3/ITGAM receptor and thereby mediates the adhesion of human neutrophils to different pathogens. In turn, these pathogens are phagocytosed and destroyed.</text>
</comment>
<comment type="caution">
    <text evidence="14">Lacks conserved residue(s) required for the propagation of feature annotation.</text>
</comment>
<dbReference type="GO" id="GO:0005615">
    <property type="term" value="C:extracellular space"/>
    <property type="evidence" value="ECO:0007669"/>
    <property type="project" value="TreeGrafter"/>
</dbReference>
<evidence type="ECO:0000259" key="16">
    <source>
        <dbReference type="PROSITE" id="PS50923"/>
    </source>
</evidence>
<feature type="domain" description="Sushi" evidence="16">
    <location>
        <begin position="989"/>
        <end position="1047"/>
    </location>
</feature>
<feature type="domain" description="Sushi" evidence="16">
    <location>
        <begin position="749"/>
        <end position="801"/>
    </location>
</feature>
<dbReference type="FunFam" id="2.10.70.10:FF:000041">
    <property type="entry name" value="Complement factor H"/>
    <property type="match status" value="1"/>
</dbReference>
<evidence type="ECO:0000256" key="4">
    <source>
        <dbReference type="ARBA" id="ARBA00022641"/>
    </source>
</evidence>
<feature type="domain" description="Sushi" evidence="16">
    <location>
        <begin position="144"/>
        <end position="207"/>
    </location>
</feature>
<feature type="disulfide bond" evidence="14">
    <location>
        <begin position="114"/>
        <end position="141"/>
    </location>
</feature>
<feature type="domain" description="Sushi" evidence="16">
    <location>
        <begin position="265"/>
        <end position="320"/>
    </location>
</feature>
<feature type="signal peptide" evidence="15">
    <location>
        <begin position="1"/>
        <end position="18"/>
    </location>
</feature>
<evidence type="ECO:0000256" key="2">
    <source>
        <dbReference type="ARBA" id="ARBA00022525"/>
    </source>
</evidence>
<evidence type="ECO:0000256" key="5">
    <source>
        <dbReference type="ARBA" id="ARBA00022659"/>
    </source>
</evidence>
<feature type="disulfide bond" evidence="14">
    <location>
        <begin position="991"/>
        <end position="1034"/>
    </location>
</feature>
<feature type="chain" id="PRO_5034979162" description="Complement factor H" evidence="15">
    <location>
        <begin position="19"/>
        <end position="1232"/>
    </location>
</feature>
<dbReference type="PANTHER" id="PTHR45785">
    <property type="entry name" value="COMPLEMENT FACTOR H-RELATED"/>
    <property type="match status" value="1"/>
</dbReference>
<keyword evidence="11" id="KW-0325">Glycoprotein</keyword>
<dbReference type="PANTHER" id="PTHR45785:SF7">
    <property type="entry name" value="COMPLEMENT FACTOR H"/>
    <property type="match status" value="1"/>
</dbReference>
<keyword evidence="5 14" id="KW-0768">Sushi</keyword>
<evidence type="ECO:0000256" key="15">
    <source>
        <dbReference type="SAM" id="SignalP"/>
    </source>
</evidence>
<gene>
    <name evidence="17" type="primary">Cfh</name>
</gene>
<protein>
    <recommendedName>
        <fullName evidence="13">Complement factor H</fullName>
    </recommendedName>
</protein>
<feature type="disulfide bond" evidence="14">
    <location>
        <begin position="1050"/>
        <end position="1093"/>
    </location>
</feature>
<feature type="domain" description="Sushi" evidence="16">
    <location>
        <begin position="385"/>
        <end position="442"/>
    </location>
</feature>
<dbReference type="CDD" id="cd00033">
    <property type="entry name" value="CCP"/>
    <property type="match status" value="15"/>
</dbReference>
<feature type="disulfide bond" evidence="14">
    <location>
        <begin position="1111"/>
        <end position="1154"/>
    </location>
</feature>
<dbReference type="FunFam" id="2.10.70.10:FF:000054">
    <property type="entry name" value="Complement inhibitory factor H"/>
    <property type="match status" value="1"/>
</dbReference>
<comment type="subcellular location">
    <subcellularLocation>
        <location evidence="1">Secreted</location>
    </subcellularLocation>
</comment>
<dbReference type="Ensembl" id="ENSNGAT00000013607.1">
    <property type="protein sequence ID" value="ENSNGAP00000008113.1"/>
    <property type="gene ID" value="ENSNGAG00000011165.1"/>
</dbReference>
<name>A0A8C6QRZ6_NANGA</name>
<keyword evidence="9 14" id="KW-1015">Disulfide bond</keyword>
<feature type="disulfide bond" evidence="14">
    <location>
        <begin position="628"/>
        <end position="671"/>
    </location>
</feature>
<evidence type="ECO:0000256" key="11">
    <source>
        <dbReference type="ARBA" id="ARBA00023180"/>
    </source>
</evidence>
<evidence type="ECO:0000256" key="10">
    <source>
        <dbReference type="ARBA" id="ARBA00023162"/>
    </source>
</evidence>
<feature type="domain" description="Sushi" evidence="16">
    <location>
        <begin position="444"/>
        <end position="505"/>
    </location>
</feature>